<name>R9P215_PSEHS</name>
<evidence type="ECO:0000313" key="1">
    <source>
        <dbReference type="EMBL" id="GAC95232.1"/>
    </source>
</evidence>
<organism evidence="1 2">
    <name type="scientific">Pseudozyma hubeiensis (strain SY62)</name>
    <name type="common">Yeast</name>
    <dbReference type="NCBI Taxonomy" id="1305764"/>
    <lineage>
        <taxon>Eukaryota</taxon>
        <taxon>Fungi</taxon>
        <taxon>Dikarya</taxon>
        <taxon>Basidiomycota</taxon>
        <taxon>Ustilaginomycotina</taxon>
        <taxon>Ustilaginomycetes</taxon>
        <taxon>Ustilaginales</taxon>
        <taxon>Ustilaginaceae</taxon>
        <taxon>Pseudozyma</taxon>
    </lineage>
</organism>
<reference evidence="2" key="1">
    <citation type="journal article" date="2013" name="Genome Announc.">
        <title>Draft genome sequence of the basidiomycetous yeast-like fungus Pseudozyma hubeiensis SY62, which produces an abundant amount of the biosurfactant mannosylerythritol lipids.</title>
        <authorList>
            <person name="Konishi M."/>
            <person name="Hatada Y."/>
            <person name="Horiuchi J."/>
        </authorList>
    </citation>
    <scope>NUCLEOTIDE SEQUENCE [LARGE SCALE GENOMIC DNA]</scope>
    <source>
        <strain evidence="2">SY62</strain>
    </source>
</reference>
<dbReference type="AlphaFoldDB" id="R9P215"/>
<keyword evidence="2" id="KW-1185">Reference proteome</keyword>
<dbReference type="HOGENOM" id="CLU_1759629_0_0_1"/>
<sequence length="148" mass="16283">MASVRTLRVSWLSSSANRILVGDLLLLGGRVGVGFHARGPQTKENDIQPQIFRQEKRHGHIPREEKMVAEITAQTVYAFNEAALQRAINVTSLSGLIPVTDSCPDVSSSNAIVSLCSSSWKCWQLSWKKSARCCGFVESGNKRSGHRD</sequence>
<accession>R9P215</accession>
<dbReference type="EMBL" id="DF238791">
    <property type="protein sequence ID" value="GAC95232.1"/>
    <property type="molecule type" value="Genomic_DNA"/>
</dbReference>
<evidence type="ECO:0000313" key="2">
    <source>
        <dbReference type="Proteomes" id="UP000014071"/>
    </source>
</evidence>
<dbReference type="Proteomes" id="UP000014071">
    <property type="component" value="Unassembled WGS sequence"/>
</dbReference>
<proteinExistence type="predicted"/>
<dbReference type="GeneID" id="24108098"/>
<protein>
    <submittedName>
        <fullName evidence="1">Multidrug resistance-associated ABC transporter</fullName>
    </submittedName>
</protein>
<gene>
    <name evidence="1" type="ORF">PHSY_002807</name>
</gene>
<dbReference type="RefSeq" id="XP_012188819.1">
    <property type="nucleotide sequence ID" value="XM_012333429.1"/>
</dbReference>